<comment type="caution">
    <text evidence="17">The sequence shown here is derived from an EMBL/GenBank/DDBJ whole genome shotgun (WGS) entry which is preliminary data.</text>
</comment>
<dbReference type="GO" id="GO:0106050">
    <property type="term" value="F:tRNA 2'-O-methyltransferase activity"/>
    <property type="evidence" value="ECO:0007669"/>
    <property type="project" value="UniProtKB-UniRule"/>
</dbReference>
<dbReference type="PROSITE" id="PS51800">
    <property type="entry name" value="ZF_CHHC_U11_48K"/>
    <property type="match status" value="1"/>
</dbReference>
<comment type="similarity">
    <text evidence="2 15">Belongs to the methyltransferase TRM13 family.</text>
</comment>
<dbReference type="EC" id="2.1.1.225" evidence="3 15"/>
<evidence type="ECO:0000313" key="18">
    <source>
        <dbReference type="Proteomes" id="UP000092321"/>
    </source>
</evidence>
<protein>
    <recommendedName>
        <fullName evidence="4 15">tRNA:m(4)X modification enzyme TRM13</fullName>
        <ecNumber evidence="3 15">2.1.1.225</ecNumber>
    </recommendedName>
</protein>
<sequence length="425" mass="49005">MTETFDEPPAKKLKTDICDFINPKNNKQCKSLKSTQSKQFCTNHILYYKKLEGRKKHNNFDKVDAKLGKRIPCPLDNNHSCWEKELEKHLEKCTKGKMKSLNEKEPWFEVDINLGKKANDVKNVSDEMIINTISIIKDLKFEEIEMNILKDDVIQIERVTNLVGGQLKHATQQSSLVSHMKNLLTSVEKDEKYTICEFGCGRAELSRYAALSISKDLKAPNKVILIDRGNNRMKFDKNIREECEHTLVERYKCDIKDINLPILLKDSASENVLAISKHLCGVATDLTLRCLNKIPKEQKAAVIAMCCRHVCDSQDYINPEFIKKLLENSTQKNILSYEQFFKCLTKICSYATCGKRDPKDGDVKEVNHFTNLTSKERETVGFIARRIIDEGRLQWCKQNWNEKANLVKYCDLDTTLENVVLIVPF</sequence>
<evidence type="ECO:0000256" key="4">
    <source>
        <dbReference type="ARBA" id="ARBA00015883"/>
    </source>
</evidence>
<reference evidence="18" key="1">
    <citation type="journal article" date="2016" name="Proc. Natl. Acad. Sci. U.S.A.">
        <title>Comparative genomics of biotechnologically important yeasts.</title>
        <authorList>
            <person name="Riley R."/>
            <person name="Haridas S."/>
            <person name="Wolfe K.H."/>
            <person name="Lopes M.R."/>
            <person name="Hittinger C.T."/>
            <person name="Goeker M."/>
            <person name="Salamov A.A."/>
            <person name="Wisecaver J.H."/>
            <person name="Long T.M."/>
            <person name="Calvey C.H."/>
            <person name="Aerts A.L."/>
            <person name="Barry K.W."/>
            <person name="Choi C."/>
            <person name="Clum A."/>
            <person name="Coughlan A.Y."/>
            <person name="Deshpande S."/>
            <person name="Douglass A.P."/>
            <person name="Hanson S.J."/>
            <person name="Klenk H.-P."/>
            <person name="LaButti K.M."/>
            <person name="Lapidus A."/>
            <person name="Lindquist E.A."/>
            <person name="Lipzen A.M."/>
            <person name="Meier-Kolthoff J.P."/>
            <person name="Ohm R.A."/>
            <person name="Otillar R.P."/>
            <person name="Pangilinan J.L."/>
            <person name="Peng Y."/>
            <person name="Rokas A."/>
            <person name="Rosa C.A."/>
            <person name="Scheuner C."/>
            <person name="Sibirny A.A."/>
            <person name="Slot J.C."/>
            <person name="Stielow J.B."/>
            <person name="Sun H."/>
            <person name="Kurtzman C.P."/>
            <person name="Blackwell M."/>
            <person name="Grigoriev I.V."/>
            <person name="Jeffries T.W."/>
        </authorList>
    </citation>
    <scope>NUCLEOTIDE SEQUENCE [LARGE SCALE GENOMIC DNA]</scope>
    <source>
        <strain evidence="18">NRRL Y-1626</strain>
    </source>
</reference>
<name>A0A1B7TI17_9ASCO</name>
<gene>
    <name evidence="17" type="ORF">HANVADRAFT_51685</name>
</gene>
<proteinExistence type="inferred from homology"/>
<dbReference type="OrthoDB" id="258806at2759"/>
<evidence type="ECO:0000256" key="8">
    <source>
        <dbReference type="ARBA" id="ARBA00022694"/>
    </source>
</evidence>
<dbReference type="GO" id="GO:0008270">
    <property type="term" value="F:zinc ion binding"/>
    <property type="evidence" value="ECO:0007669"/>
    <property type="project" value="UniProtKB-KW"/>
</dbReference>
<keyword evidence="8 15" id="KW-0819">tRNA processing</keyword>
<dbReference type="Pfam" id="PF05253">
    <property type="entry name" value="zf-U11-48K"/>
    <property type="match status" value="1"/>
</dbReference>
<comment type="function">
    <text evidence="1 15">tRNA methylase which 2'-O-methylates cytidine(4) in tRNA(Pro) and tRNA(Gly)(GCC), and adenosine(4) in tRNA(His).</text>
</comment>
<dbReference type="Proteomes" id="UP000092321">
    <property type="component" value="Unassembled WGS sequence"/>
</dbReference>
<evidence type="ECO:0000256" key="2">
    <source>
        <dbReference type="ARBA" id="ARBA00005265"/>
    </source>
</evidence>
<keyword evidence="18" id="KW-1185">Reference proteome</keyword>
<evidence type="ECO:0000256" key="11">
    <source>
        <dbReference type="ARBA" id="ARBA00022833"/>
    </source>
</evidence>
<evidence type="ECO:0000256" key="5">
    <source>
        <dbReference type="ARBA" id="ARBA00022603"/>
    </source>
</evidence>
<dbReference type="EMBL" id="LXPE01000004">
    <property type="protein sequence ID" value="OBA28392.1"/>
    <property type="molecule type" value="Genomic_DNA"/>
</dbReference>
<evidence type="ECO:0000313" key="17">
    <source>
        <dbReference type="EMBL" id="OBA28392.1"/>
    </source>
</evidence>
<evidence type="ECO:0000256" key="15">
    <source>
        <dbReference type="RuleBase" id="RU367103"/>
    </source>
</evidence>
<evidence type="ECO:0000256" key="14">
    <source>
        <dbReference type="ARBA" id="ARBA00049393"/>
    </source>
</evidence>
<evidence type="ECO:0000256" key="13">
    <source>
        <dbReference type="ARBA" id="ARBA00048635"/>
    </source>
</evidence>
<dbReference type="InterPro" id="IPR007871">
    <property type="entry name" value="Methyltransferase_TRM13"/>
</dbReference>
<keyword evidence="9 15" id="KW-0479">Metal-binding</keyword>
<comment type="catalytic activity">
    <reaction evidence="14 15">
        <text>adenosine(4) in tRNA(His) + S-adenosyl-L-methionine = 2'-O-methyladenosine(4) in tRNA(His) + S-adenosyl-L-homocysteine + H(+)</text>
        <dbReference type="Rhea" id="RHEA:43196"/>
        <dbReference type="Rhea" id="RHEA-COMP:10401"/>
        <dbReference type="Rhea" id="RHEA-COMP:10402"/>
        <dbReference type="ChEBI" id="CHEBI:15378"/>
        <dbReference type="ChEBI" id="CHEBI:57856"/>
        <dbReference type="ChEBI" id="CHEBI:59789"/>
        <dbReference type="ChEBI" id="CHEBI:74411"/>
        <dbReference type="ChEBI" id="CHEBI:74477"/>
        <dbReference type="EC" id="2.1.1.225"/>
    </reaction>
</comment>
<accession>A0A1B7TI17</accession>
<keyword evidence="11 15" id="KW-0862">Zinc</keyword>
<dbReference type="InterPro" id="IPR022776">
    <property type="entry name" value="TRM13/UPF0224_CHHC_Znf_dom"/>
</dbReference>
<organism evidence="17 18">
    <name type="scientific">Hanseniaspora valbyensis NRRL Y-1626</name>
    <dbReference type="NCBI Taxonomy" id="766949"/>
    <lineage>
        <taxon>Eukaryota</taxon>
        <taxon>Fungi</taxon>
        <taxon>Dikarya</taxon>
        <taxon>Ascomycota</taxon>
        <taxon>Saccharomycotina</taxon>
        <taxon>Saccharomycetes</taxon>
        <taxon>Saccharomycodales</taxon>
        <taxon>Saccharomycodaceae</taxon>
        <taxon>Hanseniaspora</taxon>
    </lineage>
</organism>
<evidence type="ECO:0000256" key="7">
    <source>
        <dbReference type="ARBA" id="ARBA00022691"/>
    </source>
</evidence>
<dbReference type="Pfam" id="PF05206">
    <property type="entry name" value="TRM13"/>
    <property type="match status" value="1"/>
</dbReference>
<dbReference type="PANTHER" id="PTHR12998">
    <property type="entry name" value="TRNA:M(4)X MODIFICATION ENZYME TRM13 HOMOLOG"/>
    <property type="match status" value="1"/>
</dbReference>
<evidence type="ECO:0000256" key="3">
    <source>
        <dbReference type="ARBA" id="ARBA00012810"/>
    </source>
</evidence>
<evidence type="ECO:0000256" key="9">
    <source>
        <dbReference type="ARBA" id="ARBA00022723"/>
    </source>
</evidence>
<dbReference type="PANTHER" id="PTHR12998:SF0">
    <property type="entry name" value="TRNA:M(4)X MODIFICATION ENZYME TRM13 HOMOLOG"/>
    <property type="match status" value="1"/>
</dbReference>
<evidence type="ECO:0000256" key="1">
    <source>
        <dbReference type="ARBA" id="ARBA00002267"/>
    </source>
</evidence>
<dbReference type="GO" id="GO:0030488">
    <property type="term" value="P:tRNA methylation"/>
    <property type="evidence" value="ECO:0007669"/>
    <property type="project" value="InterPro"/>
</dbReference>
<feature type="domain" description="CHHC U11-48K-type" evidence="16">
    <location>
        <begin position="70"/>
        <end position="97"/>
    </location>
</feature>
<evidence type="ECO:0000256" key="10">
    <source>
        <dbReference type="ARBA" id="ARBA00022771"/>
    </source>
</evidence>
<keyword evidence="10 15" id="KW-0863">Zinc-finger</keyword>
<keyword evidence="6 15" id="KW-0808">Transferase</keyword>
<comment type="catalytic activity">
    <reaction evidence="13 15">
        <text>cytidine(4) in tRNA(Gly)(GCC) + S-adenosyl-L-methionine = 2'-O-methylcytidine(4) in tRNA(Gly)(GCC) + S-adenosyl-L-homocysteine + H(+)</text>
        <dbReference type="Rhea" id="RHEA:43192"/>
        <dbReference type="Rhea" id="RHEA-COMP:10399"/>
        <dbReference type="Rhea" id="RHEA-COMP:10400"/>
        <dbReference type="ChEBI" id="CHEBI:15378"/>
        <dbReference type="ChEBI" id="CHEBI:57856"/>
        <dbReference type="ChEBI" id="CHEBI:59789"/>
        <dbReference type="ChEBI" id="CHEBI:74495"/>
        <dbReference type="ChEBI" id="CHEBI:82748"/>
        <dbReference type="EC" id="2.1.1.225"/>
    </reaction>
</comment>
<keyword evidence="7 15" id="KW-0949">S-adenosyl-L-methionine</keyword>
<evidence type="ECO:0000256" key="12">
    <source>
        <dbReference type="ARBA" id="ARBA00048165"/>
    </source>
</evidence>
<dbReference type="AlphaFoldDB" id="A0A1B7TI17"/>
<keyword evidence="5 15" id="KW-0489">Methyltransferase</keyword>
<evidence type="ECO:0000256" key="6">
    <source>
        <dbReference type="ARBA" id="ARBA00022679"/>
    </source>
</evidence>
<comment type="catalytic activity">
    <reaction evidence="12 15">
        <text>cytidine(4) in tRNA(Pro) + S-adenosyl-L-methionine = 2'-O-methylcytidine(4) in tRNA(Pro) + S-adenosyl-L-homocysteine + H(+)</text>
        <dbReference type="Rhea" id="RHEA:32767"/>
        <dbReference type="Rhea" id="RHEA-COMP:10397"/>
        <dbReference type="Rhea" id="RHEA-COMP:10398"/>
        <dbReference type="ChEBI" id="CHEBI:15378"/>
        <dbReference type="ChEBI" id="CHEBI:57856"/>
        <dbReference type="ChEBI" id="CHEBI:59789"/>
        <dbReference type="ChEBI" id="CHEBI:74495"/>
        <dbReference type="ChEBI" id="CHEBI:82748"/>
        <dbReference type="EC" id="2.1.1.225"/>
    </reaction>
</comment>
<evidence type="ECO:0000259" key="16">
    <source>
        <dbReference type="PROSITE" id="PS51800"/>
    </source>
</evidence>
<dbReference type="InterPro" id="IPR039044">
    <property type="entry name" value="Trm13"/>
</dbReference>